<keyword evidence="2" id="KW-1185">Reference proteome</keyword>
<sequence>MPADGHSGRFRLSTPQIIALLATGAALIAGVVLQLRTESAEISQPAAPVSQRVNAKAPLVSESAFPQDAALGRTKALLEQQVVMADQTLCQYQYQTRYPNSSRPVSEHPDQVYPNQPVLERHAMRKAGGGTDSTIQMQSSQNRVYLAQNESAEFVLAAVSQSGQKLPLEAEKVISKGLVFGNTRPVADVVPEMQNTDGMLRIRLAPQQTGLATFHGTIRTELNYRVNGQPGRIFWDVIYSPQLPAQWAGTPADSLHEGALQFALKLNVSMPGRYVITARVDDARGTPLALLSFNDVLGQGLNTVSMPLAGNLIRDLNPVFPLRLRDIEGYLLKEDADPDRLLLPRLDGERLQTRSYALKAFSDQEWQSEERTRYLTEFRKDLMLAQGALQKAWPEVAAKGMPRSDCSRQREVSAQVP</sequence>
<protein>
    <submittedName>
        <fullName evidence="1">Uncharacterized protein</fullName>
    </submittedName>
</protein>
<dbReference type="Proteomes" id="UP000653343">
    <property type="component" value="Unassembled WGS sequence"/>
</dbReference>
<organism evidence="1 2">
    <name type="scientific">Undibacterium squillarum</name>
    <dbReference type="NCBI Taxonomy" id="1131567"/>
    <lineage>
        <taxon>Bacteria</taxon>
        <taxon>Pseudomonadati</taxon>
        <taxon>Pseudomonadota</taxon>
        <taxon>Betaproteobacteria</taxon>
        <taxon>Burkholderiales</taxon>
        <taxon>Oxalobacteraceae</taxon>
        <taxon>Undibacterium</taxon>
    </lineage>
</organism>
<reference evidence="2" key="1">
    <citation type="journal article" date="2019" name="Int. J. Syst. Evol. Microbiol.">
        <title>The Global Catalogue of Microorganisms (GCM) 10K type strain sequencing project: providing services to taxonomists for standard genome sequencing and annotation.</title>
        <authorList>
            <consortium name="The Broad Institute Genomics Platform"/>
            <consortium name="The Broad Institute Genome Sequencing Center for Infectious Disease"/>
            <person name="Wu L."/>
            <person name="Ma J."/>
        </authorList>
    </citation>
    <scope>NUCLEOTIDE SEQUENCE [LARGE SCALE GENOMIC DNA]</scope>
    <source>
        <strain evidence="2">KCTC 23917</strain>
    </source>
</reference>
<accession>A0ABQ2Y1B9</accession>
<dbReference type="EMBL" id="BMYU01000009">
    <property type="protein sequence ID" value="GGX50897.1"/>
    <property type="molecule type" value="Genomic_DNA"/>
</dbReference>
<dbReference type="RefSeq" id="WP_189358296.1">
    <property type="nucleotide sequence ID" value="NZ_BMYU01000009.1"/>
</dbReference>
<evidence type="ECO:0000313" key="2">
    <source>
        <dbReference type="Proteomes" id="UP000653343"/>
    </source>
</evidence>
<name>A0ABQ2Y1B9_9BURK</name>
<proteinExistence type="predicted"/>
<comment type="caution">
    <text evidence="1">The sequence shown here is derived from an EMBL/GenBank/DDBJ whole genome shotgun (WGS) entry which is preliminary data.</text>
</comment>
<evidence type="ECO:0000313" key="1">
    <source>
        <dbReference type="EMBL" id="GGX50897.1"/>
    </source>
</evidence>
<gene>
    <name evidence="1" type="ORF">GCM10010946_32100</name>
</gene>